<comment type="caution">
    <text evidence="7">The sequence shown here is derived from an EMBL/GenBank/DDBJ whole genome shotgun (WGS) entry which is preliminary data.</text>
</comment>
<evidence type="ECO:0000256" key="4">
    <source>
        <dbReference type="PIRSR" id="PIRSR606118-50"/>
    </source>
</evidence>
<dbReference type="PANTHER" id="PTHR30461:SF2">
    <property type="entry name" value="SERINE RECOMBINASE PINE-RELATED"/>
    <property type="match status" value="1"/>
</dbReference>
<dbReference type="GO" id="GO:0000150">
    <property type="term" value="F:DNA strand exchange activity"/>
    <property type="evidence" value="ECO:0007669"/>
    <property type="project" value="InterPro"/>
</dbReference>
<dbReference type="SMART" id="SM00857">
    <property type="entry name" value="Resolvase"/>
    <property type="match status" value="1"/>
</dbReference>
<feature type="active site" description="O-(5'-phospho-DNA)-serine intermediate" evidence="4 5">
    <location>
        <position position="19"/>
    </location>
</feature>
<dbReference type="NCBIfam" id="NF033518">
    <property type="entry name" value="transpos_IS607"/>
    <property type="match status" value="1"/>
</dbReference>
<dbReference type="PROSITE" id="PS00397">
    <property type="entry name" value="RECOMBINASES_1"/>
    <property type="match status" value="1"/>
</dbReference>
<evidence type="ECO:0000313" key="8">
    <source>
        <dbReference type="Proteomes" id="UP000242705"/>
    </source>
</evidence>
<dbReference type="InterPro" id="IPR006118">
    <property type="entry name" value="Recombinase_CS"/>
</dbReference>
<accession>A0A2T2WL78</accession>
<gene>
    <name evidence="7" type="ORF">C7B47_16250</name>
</gene>
<dbReference type="PROSITE" id="PS51736">
    <property type="entry name" value="RECOMBINASES_3"/>
    <property type="match status" value="1"/>
</dbReference>
<dbReference type="Pfam" id="PF07282">
    <property type="entry name" value="Cas12f1-like_TNB"/>
    <property type="match status" value="1"/>
</dbReference>
<dbReference type="AlphaFoldDB" id="A0A2T2WL78"/>
<sequence>MIVLGVRTQEHVVIYARVSSAKQKVEGNLERQVQRLKQYAQAHGYEGSRMFQEQASGFNENRQPLHHLLRLAEQHTIQRVLIEFPDRLARFGYRYLERFLRSHGVTVEVTHKQWVRDLAFREGILTVERNPAYTSQKCSHCHRQGERTGHHFICQNPSRSIMQPMTVG</sequence>
<evidence type="ECO:0000256" key="2">
    <source>
        <dbReference type="ARBA" id="ARBA00023125"/>
    </source>
</evidence>
<dbReference type="SUPFAM" id="SSF53041">
    <property type="entry name" value="Resolvase-like"/>
    <property type="match status" value="1"/>
</dbReference>
<dbReference type="InterPro" id="IPR050639">
    <property type="entry name" value="SSR_resolvase"/>
</dbReference>
<organism evidence="7 8">
    <name type="scientific">Sulfobacillus thermosulfidooxidans</name>
    <dbReference type="NCBI Taxonomy" id="28034"/>
    <lineage>
        <taxon>Bacteria</taxon>
        <taxon>Bacillati</taxon>
        <taxon>Bacillota</taxon>
        <taxon>Clostridia</taxon>
        <taxon>Eubacteriales</taxon>
        <taxon>Clostridiales Family XVII. Incertae Sedis</taxon>
        <taxon>Sulfobacillus</taxon>
    </lineage>
</organism>
<dbReference type="InterPro" id="IPR036162">
    <property type="entry name" value="Resolvase-like_N_sf"/>
</dbReference>
<dbReference type="Proteomes" id="UP000242705">
    <property type="component" value="Unassembled WGS sequence"/>
</dbReference>
<dbReference type="InterPro" id="IPR048046">
    <property type="entry name" value="Transpos_IS607"/>
</dbReference>
<keyword evidence="2" id="KW-0238">DNA-binding</keyword>
<keyword evidence="3" id="KW-0233">DNA recombination</keyword>
<keyword evidence="1" id="KW-0229">DNA integration</keyword>
<dbReference type="GO" id="GO:0003677">
    <property type="term" value="F:DNA binding"/>
    <property type="evidence" value="ECO:0007669"/>
    <property type="project" value="UniProtKB-KW"/>
</dbReference>
<dbReference type="GO" id="GO:0015074">
    <property type="term" value="P:DNA integration"/>
    <property type="evidence" value="ECO:0007669"/>
    <property type="project" value="UniProtKB-KW"/>
</dbReference>
<dbReference type="EMBL" id="PXYX01000076">
    <property type="protein sequence ID" value="PSR22991.1"/>
    <property type="molecule type" value="Genomic_DNA"/>
</dbReference>
<evidence type="ECO:0000259" key="6">
    <source>
        <dbReference type="PROSITE" id="PS51736"/>
    </source>
</evidence>
<dbReference type="InterPro" id="IPR006119">
    <property type="entry name" value="Resolv_N"/>
</dbReference>
<proteinExistence type="predicted"/>
<evidence type="ECO:0000256" key="3">
    <source>
        <dbReference type="ARBA" id="ARBA00023172"/>
    </source>
</evidence>
<evidence type="ECO:0000313" key="7">
    <source>
        <dbReference type="EMBL" id="PSR22991.1"/>
    </source>
</evidence>
<dbReference type="PANTHER" id="PTHR30461">
    <property type="entry name" value="DNA-INVERTASE FROM LAMBDOID PROPHAGE"/>
    <property type="match status" value="1"/>
</dbReference>
<name>A0A2T2WL78_SULTH</name>
<reference evidence="7 8" key="1">
    <citation type="journal article" date="2014" name="BMC Genomics">
        <title>Comparison of environmental and isolate Sulfobacillus genomes reveals diverse carbon, sulfur, nitrogen, and hydrogen metabolisms.</title>
        <authorList>
            <person name="Justice N.B."/>
            <person name="Norman A."/>
            <person name="Brown C.T."/>
            <person name="Singh A."/>
            <person name="Thomas B.C."/>
            <person name="Banfield J.F."/>
        </authorList>
    </citation>
    <scope>NUCLEOTIDE SEQUENCE [LARGE SCALE GENOMIC DNA]</scope>
    <source>
        <strain evidence="7">AMDSBA5</strain>
    </source>
</reference>
<dbReference type="FunFam" id="3.40.50.1390:FF:000002">
    <property type="entry name" value="ORF1 in transposon ISC1904"/>
    <property type="match status" value="1"/>
</dbReference>
<dbReference type="Pfam" id="PF00239">
    <property type="entry name" value="Resolvase"/>
    <property type="match status" value="1"/>
</dbReference>
<evidence type="ECO:0000256" key="1">
    <source>
        <dbReference type="ARBA" id="ARBA00022908"/>
    </source>
</evidence>
<protein>
    <submittedName>
        <fullName evidence="7">IS607 family transposase</fullName>
    </submittedName>
</protein>
<dbReference type="InterPro" id="IPR010095">
    <property type="entry name" value="Cas12f1-like_TNB"/>
</dbReference>
<feature type="domain" description="Resolvase/invertase-type recombinase catalytic" evidence="6">
    <location>
        <begin position="11"/>
        <end position="100"/>
    </location>
</feature>
<evidence type="ECO:0000256" key="5">
    <source>
        <dbReference type="PROSITE-ProRule" id="PRU10137"/>
    </source>
</evidence>
<dbReference type="Gene3D" id="3.40.50.1390">
    <property type="entry name" value="Resolvase, N-terminal catalytic domain"/>
    <property type="match status" value="1"/>
</dbReference>